<name>A0AAV2EM15_9ROSI</name>
<keyword evidence="2" id="KW-1185">Reference proteome</keyword>
<proteinExistence type="predicted"/>
<reference evidence="1 2" key="1">
    <citation type="submission" date="2024-04" db="EMBL/GenBank/DDBJ databases">
        <authorList>
            <person name="Fracassetti M."/>
        </authorList>
    </citation>
    <scope>NUCLEOTIDE SEQUENCE [LARGE SCALE GENOMIC DNA]</scope>
</reference>
<evidence type="ECO:0000313" key="2">
    <source>
        <dbReference type="Proteomes" id="UP001497516"/>
    </source>
</evidence>
<protein>
    <submittedName>
        <fullName evidence="1">Uncharacterized protein</fullName>
    </submittedName>
</protein>
<gene>
    <name evidence="1" type="ORF">LTRI10_LOCUS27656</name>
</gene>
<sequence length="85" mass="9160">MTGVIDGLLFHLRSTLPDTRCKCAGATEIQFVSLLSDLDVDNRTTSRGAVGGDLGVCMGFVSAIDNPLLHVPGMKLKSLEGRWRK</sequence>
<accession>A0AAV2EM15</accession>
<dbReference type="AlphaFoldDB" id="A0AAV2EM15"/>
<evidence type="ECO:0000313" key="1">
    <source>
        <dbReference type="EMBL" id="CAL1386618.1"/>
    </source>
</evidence>
<organism evidence="1 2">
    <name type="scientific">Linum trigynum</name>
    <dbReference type="NCBI Taxonomy" id="586398"/>
    <lineage>
        <taxon>Eukaryota</taxon>
        <taxon>Viridiplantae</taxon>
        <taxon>Streptophyta</taxon>
        <taxon>Embryophyta</taxon>
        <taxon>Tracheophyta</taxon>
        <taxon>Spermatophyta</taxon>
        <taxon>Magnoliopsida</taxon>
        <taxon>eudicotyledons</taxon>
        <taxon>Gunneridae</taxon>
        <taxon>Pentapetalae</taxon>
        <taxon>rosids</taxon>
        <taxon>fabids</taxon>
        <taxon>Malpighiales</taxon>
        <taxon>Linaceae</taxon>
        <taxon>Linum</taxon>
    </lineage>
</organism>
<dbReference type="EMBL" id="OZ034818">
    <property type="protein sequence ID" value="CAL1386618.1"/>
    <property type="molecule type" value="Genomic_DNA"/>
</dbReference>
<dbReference type="Proteomes" id="UP001497516">
    <property type="component" value="Chromosome 5"/>
</dbReference>